<feature type="region of interest" description="Disordered" evidence="2">
    <location>
        <begin position="1"/>
        <end position="27"/>
    </location>
</feature>
<dbReference type="Pfam" id="PF00293">
    <property type="entry name" value="NUDIX"/>
    <property type="match status" value="1"/>
</dbReference>
<dbReference type="AlphaFoldDB" id="A0A560WI27"/>
<proteinExistence type="inferred from homology"/>
<dbReference type="InterPro" id="IPR015797">
    <property type="entry name" value="NUDIX_hydrolase-like_dom_sf"/>
</dbReference>
<evidence type="ECO:0000313" key="4">
    <source>
        <dbReference type="EMBL" id="TWD17357.1"/>
    </source>
</evidence>
<sequence>MRSGPGEAGDVAVGASDDATVGEVGEVGEVGDVTVGAAGGSRLADDLENVLRTWSAPDREQEALRESFLGHLVRHPDAVHRDGPPEHFTVGCVVLDAEGEQVLLTLHAKARRWFQLGGHIEPGDPSIAGAALREAVEESGLCARDLTVHPEPVLLDRHELPGAFGRCSAHLDIRYAAVARPGSQPRVSSESLDLAWWPADALPEGTAEELTPSVRAARAAVAALTPPALP</sequence>
<reference evidence="4 5" key="1">
    <citation type="submission" date="2019-06" db="EMBL/GenBank/DDBJ databases">
        <title>Sequencing the genomes of 1000 actinobacteria strains.</title>
        <authorList>
            <person name="Klenk H.-P."/>
        </authorList>
    </citation>
    <scope>NUCLEOTIDE SEQUENCE [LARGE SCALE GENOMIC DNA]</scope>
    <source>
        <strain evidence="4 5">DSM 18935</strain>
    </source>
</reference>
<dbReference type="CDD" id="cd03674">
    <property type="entry name" value="NUDIX_Hydrolase"/>
    <property type="match status" value="1"/>
</dbReference>
<dbReference type="InterPro" id="IPR000086">
    <property type="entry name" value="NUDIX_hydrolase_dom"/>
</dbReference>
<comment type="similarity">
    <text evidence="1">Belongs to the Nudix hydrolase family.</text>
</comment>
<dbReference type="SUPFAM" id="SSF55811">
    <property type="entry name" value="Nudix"/>
    <property type="match status" value="1"/>
</dbReference>
<gene>
    <name evidence="4" type="ORF">FB557_0924</name>
</gene>
<feature type="compositionally biased region" description="Low complexity" evidence="2">
    <location>
        <begin position="8"/>
        <end position="24"/>
    </location>
</feature>
<keyword evidence="5" id="KW-1185">Reference proteome</keyword>
<evidence type="ECO:0000313" key="5">
    <source>
        <dbReference type="Proteomes" id="UP000315628"/>
    </source>
</evidence>
<dbReference type="PANTHER" id="PTHR43736:SF1">
    <property type="entry name" value="DIHYDRONEOPTERIN TRIPHOSPHATE DIPHOSPHATASE"/>
    <property type="match status" value="1"/>
</dbReference>
<dbReference type="EMBL" id="VIUW01000001">
    <property type="protein sequence ID" value="TWD17357.1"/>
    <property type="molecule type" value="Genomic_DNA"/>
</dbReference>
<dbReference type="Gene3D" id="3.90.79.10">
    <property type="entry name" value="Nucleoside Triphosphate Pyrophosphohydrolase"/>
    <property type="match status" value="1"/>
</dbReference>
<protein>
    <submittedName>
        <fullName evidence="4">8-oxo-dGTP pyrophosphatase MutT (NUDIX family)</fullName>
    </submittedName>
</protein>
<dbReference type="RefSeq" id="WP_246074400.1">
    <property type="nucleotide sequence ID" value="NZ_BAAAYT010000002.1"/>
</dbReference>
<name>A0A560WI27_9MICO</name>
<evidence type="ECO:0000259" key="3">
    <source>
        <dbReference type="PROSITE" id="PS51462"/>
    </source>
</evidence>
<comment type="caution">
    <text evidence="4">The sequence shown here is derived from an EMBL/GenBank/DDBJ whole genome shotgun (WGS) entry which is preliminary data.</text>
</comment>
<evidence type="ECO:0000256" key="1">
    <source>
        <dbReference type="ARBA" id="ARBA00005582"/>
    </source>
</evidence>
<evidence type="ECO:0000256" key="2">
    <source>
        <dbReference type="SAM" id="MobiDB-lite"/>
    </source>
</evidence>
<feature type="domain" description="Nudix hydrolase" evidence="3">
    <location>
        <begin position="85"/>
        <end position="224"/>
    </location>
</feature>
<accession>A0A560WI27</accession>
<organism evidence="4 5">
    <name type="scientific">Marihabitans asiaticum</name>
    <dbReference type="NCBI Taxonomy" id="415218"/>
    <lineage>
        <taxon>Bacteria</taxon>
        <taxon>Bacillati</taxon>
        <taxon>Actinomycetota</taxon>
        <taxon>Actinomycetes</taxon>
        <taxon>Micrococcales</taxon>
        <taxon>Intrasporangiaceae</taxon>
        <taxon>Marihabitans</taxon>
    </lineage>
</organism>
<dbReference type="Proteomes" id="UP000315628">
    <property type="component" value="Unassembled WGS sequence"/>
</dbReference>
<dbReference type="PANTHER" id="PTHR43736">
    <property type="entry name" value="ADP-RIBOSE PYROPHOSPHATASE"/>
    <property type="match status" value="1"/>
</dbReference>
<dbReference type="PROSITE" id="PS51462">
    <property type="entry name" value="NUDIX"/>
    <property type="match status" value="1"/>
</dbReference>